<reference evidence="1" key="1">
    <citation type="submission" date="2018-05" db="EMBL/GenBank/DDBJ databases">
        <authorList>
            <person name="Lanie J.A."/>
            <person name="Ng W.-L."/>
            <person name="Kazmierczak K.M."/>
            <person name="Andrzejewski T.M."/>
            <person name="Davidsen T.M."/>
            <person name="Wayne K.J."/>
            <person name="Tettelin H."/>
            <person name="Glass J.I."/>
            <person name="Rusch D."/>
            <person name="Podicherti R."/>
            <person name="Tsui H.-C.T."/>
            <person name="Winkler M.E."/>
        </authorList>
    </citation>
    <scope>NUCLEOTIDE SEQUENCE</scope>
</reference>
<feature type="non-terminal residue" evidence="1">
    <location>
        <position position="1"/>
    </location>
</feature>
<gene>
    <name evidence="1" type="ORF">METZ01_LOCUS288237</name>
</gene>
<dbReference type="AlphaFoldDB" id="A0A382LGS4"/>
<dbReference type="EMBL" id="UINC01086693">
    <property type="protein sequence ID" value="SVC35383.1"/>
    <property type="molecule type" value="Genomic_DNA"/>
</dbReference>
<evidence type="ECO:0008006" key="2">
    <source>
        <dbReference type="Google" id="ProtNLM"/>
    </source>
</evidence>
<protein>
    <recommendedName>
        <fullName evidence="2">Fibronectin type-III domain-containing protein</fullName>
    </recommendedName>
</protein>
<feature type="non-terminal residue" evidence="1">
    <location>
        <position position="401"/>
    </location>
</feature>
<proteinExistence type="predicted"/>
<organism evidence="1">
    <name type="scientific">marine metagenome</name>
    <dbReference type="NCBI Taxonomy" id="408172"/>
    <lineage>
        <taxon>unclassified sequences</taxon>
        <taxon>metagenomes</taxon>
        <taxon>ecological metagenomes</taxon>
    </lineage>
</organism>
<sequence>AWNFSYADAFVLLKYTITNSSQDDIENLYAGFWADASVANFNYTDYYTPGGGFSWYDNLDGFDTTVDEAGFTRDMAYQYDADGDDGWAESYIGFTFIGSSVPRPYSQAHYNQWKWNTGTNSDYPAFTMPENDYSRYEKLMSSVPPGSGEGYTSDGYPNQTDSWLFLLSAGPLGSEPETIGDSTSWVLKPDSSCTVVFAVVAAHWAEGSSDTPGRRANLHVNKDWAQRAYDGEDKNRNNILDDGEDIDGDGMITRYILPEPPPVPNMAVDVSDQKITVYWSNNAEDFVDPVSREQDFEGYRIYGARKTLGEEFVEFSLLGEFDRDDSESTDIGYNTGFVPVRIVNEAGAPDSVEINEKYYHYQFVNDGVKNGWLNYYAVTAYDRGDPETNMESLESSVYANR</sequence>
<accession>A0A382LGS4</accession>
<name>A0A382LGS4_9ZZZZ</name>
<evidence type="ECO:0000313" key="1">
    <source>
        <dbReference type="EMBL" id="SVC35383.1"/>
    </source>
</evidence>